<feature type="region of interest" description="Disordered" evidence="1">
    <location>
        <begin position="845"/>
        <end position="873"/>
    </location>
</feature>
<protein>
    <submittedName>
        <fullName evidence="2">Uncharacterized protein</fullName>
    </submittedName>
</protein>
<dbReference type="RefSeq" id="XP_003880104.1">
    <property type="nucleotide sequence ID" value="XM_003880055.1"/>
</dbReference>
<reference evidence="2" key="2">
    <citation type="submission" date="2011-03" db="EMBL/GenBank/DDBJ databases">
        <title>Comparative genomics and transcriptomics of Neospora caninum and Toxoplasma gondii.</title>
        <authorList>
            <person name="Reid A.J."/>
            <person name="Sohal A."/>
            <person name="Harris D."/>
            <person name="Quail M."/>
            <person name="Sanders M."/>
            <person name="Berriman M."/>
            <person name="Wastling J.M."/>
            <person name="Pain A."/>
        </authorList>
    </citation>
    <scope>NUCLEOTIDE SEQUENCE</scope>
    <source>
        <strain evidence="2">Liverpool</strain>
    </source>
</reference>
<feature type="region of interest" description="Disordered" evidence="1">
    <location>
        <begin position="13"/>
        <end position="41"/>
    </location>
</feature>
<organism evidence="2 4">
    <name type="scientific">Neospora caninum (strain Liverpool)</name>
    <dbReference type="NCBI Taxonomy" id="572307"/>
    <lineage>
        <taxon>Eukaryota</taxon>
        <taxon>Sar</taxon>
        <taxon>Alveolata</taxon>
        <taxon>Apicomplexa</taxon>
        <taxon>Conoidasida</taxon>
        <taxon>Coccidia</taxon>
        <taxon>Eucoccidiorida</taxon>
        <taxon>Eimeriorina</taxon>
        <taxon>Sarcocystidae</taxon>
        <taxon>Neospora</taxon>
    </lineage>
</organism>
<feature type="compositionally biased region" description="Basic residues" evidence="1">
    <location>
        <begin position="442"/>
        <end position="456"/>
    </location>
</feature>
<dbReference type="Proteomes" id="UP000007494">
    <property type="component" value="Chromosome II"/>
</dbReference>
<reference evidence="4" key="3">
    <citation type="journal article" date="2012" name="PLoS Pathog.">
        <title>Comparative genomics of the apicomplexan parasites Toxoplasma gondii and Neospora caninum: Coccidia differing in host range and transmission strategy.</title>
        <authorList>
            <person name="Reid A.J."/>
            <person name="Vermont S.J."/>
            <person name="Cotton J.A."/>
            <person name="Harris D."/>
            <person name="Hill-Cawthorne G.A."/>
            <person name="Konen-Waisman S."/>
            <person name="Latham S.M."/>
            <person name="Mourier T."/>
            <person name="Norton R."/>
            <person name="Quail M.A."/>
            <person name="Sanders M."/>
            <person name="Shanmugam D."/>
            <person name="Sohal A."/>
            <person name="Wasmuth J.D."/>
            <person name="Brunk B."/>
            <person name="Grigg M.E."/>
            <person name="Howard J.C."/>
            <person name="Parkinson J."/>
            <person name="Roos D.S."/>
            <person name="Trees A.J."/>
            <person name="Berriman M."/>
            <person name="Pain A."/>
            <person name="Wastling J.M."/>
        </authorList>
    </citation>
    <scope>NUCLEOTIDE SEQUENCE [LARGE SCALE GENOMIC DNA]</scope>
    <source>
        <strain evidence="4">Liverpool</strain>
    </source>
</reference>
<feature type="region of interest" description="Disordered" evidence="1">
    <location>
        <begin position="209"/>
        <end position="463"/>
    </location>
</feature>
<dbReference type="eggNOG" id="ENOG502QZ4H">
    <property type="taxonomic scope" value="Eukaryota"/>
</dbReference>
<feature type="region of interest" description="Disordered" evidence="1">
    <location>
        <begin position="499"/>
        <end position="564"/>
    </location>
</feature>
<dbReference type="OMA" id="CGLFSHP"/>
<proteinExistence type="predicted"/>
<feature type="compositionally biased region" description="Basic and acidic residues" evidence="1">
    <location>
        <begin position="130"/>
        <end position="154"/>
    </location>
</feature>
<feature type="compositionally biased region" description="Basic and acidic residues" evidence="1">
    <location>
        <begin position="13"/>
        <end position="26"/>
    </location>
</feature>
<dbReference type="EMBL" id="LN714476">
    <property type="protein sequence ID" value="CEL64663.1"/>
    <property type="molecule type" value="Genomic_DNA"/>
</dbReference>
<evidence type="ECO:0000256" key="1">
    <source>
        <dbReference type="SAM" id="MobiDB-lite"/>
    </source>
</evidence>
<feature type="region of interest" description="Disordered" evidence="1">
    <location>
        <begin position="129"/>
        <end position="164"/>
    </location>
</feature>
<feature type="region of interest" description="Disordered" evidence="1">
    <location>
        <begin position="630"/>
        <end position="692"/>
    </location>
</feature>
<feature type="compositionally biased region" description="Polar residues" evidence="1">
    <location>
        <begin position="544"/>
        <end position="556"/>
    </location>
</feature>
<feature type="compositionally biased region" description="Low complexity" evidence="1">
    <location>
        <begin position="637"/>
        <end position="647"/>
    </location>
</feature>
<evidence type="ECO:0000313" key="2">
    <source>
        <dbReference type="EMBL" id="CBZ50069.1"/>
    </source>
</evidence>
<gene>
    <name evidence="3" type="ORF">BN1204_005450</name>
    <name evidence="2" type="ORF">NCLIV_005450</name>
</gene>
<dbReference type="GeneID" id="13446127"/>
<dbReference type="InParanoid" id="F0V8M8"/>
<dbReference type="EMBL" id="FR823382">
    <property type="protein sequence ID" value="CBZ50069.1"/>
    <property type="molecule type" value="Genomic_DNA"/>
</dbReference>
<evidence type="ECO:0000313" key="3">
    <source>
        <dbReference type="EMBL" id="CEL64663.1"/>
    </source>
</evidence>
<keyword evidence="4" id="KW-1185">Reference proteome</keyword>
<feature type="region of interest" description="Disordered" evidence="1">
    <location>
        <begin position="791"/>
        <end position="821"/>
    </location>
</feature>
<dbReference type="OrthoDB" id="330699at2759"/>
<dbReference type="VEuPathDB" id="ToxoDB:NCLIV_005450"/>
<reference evidence="2" key="1">
    <citation type="submission" date="2011-02" db="EMBL/GenBank/DDBJ databases">
        <authorList>
            <person name="Aslett M."/>
        </authorList>
    </citation>
    <scope>NUCLEOTIDE SEQUENCE</scope>
    <source>
        <strain evidence="2">Liverpool</strain>
    </source>
</reference>
<reference evidence="3" key="4">
    <citation type="journal article" date="2015" name="PLoS ONE">
        <title>Comprehensive Evaluation of Toxoplasma gondii VEG and Neospora caninum LIV Genomes with Tachyzoite Stage Transcriptome and Proteome Defines Novel Transcript Features.</title>
        <authorList>
            <person name="Ramaprasad A."/>
            <person name="Mourier T."/>
            <person name="Naeem R."/>
            <person name="Malas T.B."/>
            <person name="Moussa E."/>
            <person name="Panigrahi A."/>
            <person name="Vermont S.J."/>
            <person name="Otto T.D."/>
            <person name="Wastling J."/>
            <person name="Pain A."/>
        </authorList>
    </citation>
    <scope>NUCLEOTIDE SEQUENCE</scope>
    <source>
        <strain evidence="3">Liverpool</strain>
    </source>
</reference>
<feature type="compositionally biased region" description="Low complexity" evidence="1">
    <location>
        <begin position="791"/>
        <end position="800"/>
    </location>
</feature>
<evidence type="ECO:0000313" key="4">
    <source>
        <dbReference type="Proteomes" id="UP000007494"/>
    </source>
</evidence>
<sequence>MEFSIHIVERSVRNHLPREGDKRETPQEGGVSPSFRTLDAEQSANCEDAGAIPGGPDAEQAAAGVEVDGEPGRVLVDSGRCLYSSREQTLWHGVRDLAALSSAADRDENLLIVDVVIHSATVEPTPLEAVKTEAGDGPVEERGKAQVGRVDRGSSADSPTAGRRMAADPNAFLCDAALNSTRLVLESEGSEERAPASAADAGILKAVSNSSAGAPPAAEEKRLGRSGGANPRVHKHSRAGRASATGEGSLEADAGSGRRRGQQSSRLAVDDAVQTAVRPDVLPSQAGVEKAGAGSAEGLVGRQSGAKSRAGWNPRGKGAPDSSGTEALKAEGTHCGPVGAGLGKRRGMRPLQAARAQGVVRGTSGGTGRGSSGCEAALPSSPEQDFPRLQGTETLEPEGNTETVATGRRGEELGRSAGARRADSQQCMQVGGDGGGPANASARKKREKQRQRRRRGSNASRMGGDVARVLAAWSTSRNMDCPADSERLGAAIENILQAQSASSSASIGSRPSPWGGSEGHSAALSTVWARGHGPHGSGEETGRNVKTTQSRLQPNSALPPDPTGIALSQQWRFREGAAQPFVQATSQVCARASCQSEEGRWEIDTNRGGGHTLSALNMLLSLAGRDGTDAFGQSVMSPRPSQSPSQLPGGGPSPYLPSPFQEKLACGVAHGGRGDQRGEWNPAFAEGADPRVAPTRGKGVFLEQQNSYGRVSLGRGFQEAGAGLGARGRNFPVAPPPGLPPASRVGLGRGDVPDVSGSVPMPASTLTASLTDNAHEPPVLVQYARALQAAAASPPTAQQQISGAEEDASSGPGFSADRLPGVDLQRGLSQDVLASRQRFNERVHGQETLDGVYPSGNRRESSVAPRGSSFYSPGLTALEEADREEASRRLARVLLGDCAIPESPLGVCLSNNDATDIPAAHVPTPAAAEQNPQFLWRQPQPDTQPPEGRYAGSAGGGVSSVVATALGLAVGSRGLGGNLVSSSLNVVDADVARFRRREGLSFDRGLICGLFSHPIARYPDEGTHGESGLLGQHLTAQAPPEMKSAFEQQVQTLGGMRDGYSRTPHSPYDASRPSYAPCDARVPQVDEDLPGENEVTREYALQYLAENIGRIRRDTAEYDSLVGRSSSSLRGHSVTVAMLPRTPFRLSGDSQIGDTALPEVPASEE</sequence>
<dbReference type="AlphaFoldDB" id="F0V8M8"/>
<name>F0V8M8_NEOCL</name>
<accession>F0V8M8</accession>